<sequence length="137" mass="14869">MNGVPLSVRVNRLFALAHELDDPEPGTEVVAASVSRILGRTVEPSVIDSLRRGEEHAAQAEVLRAVAQHFSAPEQYLAADGYGDYDTLVRFKIAVRDAGVQHLSMRSLDAAALPTADEMESLIPVLENLRRTPGRPA</sequence>
<proteinExistence type="predicted"/>
<evidence type="ECO:0000313" key="1">
    <source>
        <dbReference type="EMBL" id="AWK74169.1"/>
    </source>
</evidence>
<evidence type="ECO:0000313" key="2">
    <source>
        <dbReference type="Proteomes" id="UP000245711"/>
    </source>
</evidence>
<gene>
    <name evidence="1" type="ORF">CBI38_24060</name>
</gene>
<name>A0A2S2BZZ7_9NOCA</name>
<dbReference type="AlphaFoldDB" id="A0A2S2BZZ7"/>
<dbReference type="GO" id="GO:0003677">
    <property type="term" value="F:DNA binding"/>
    <property type="evidence" value="ECO:0007669"/>
    <property type="project" value="InterPro"/>
</dbReference>
<dbReference type="Proteomes" id="UP000245711">
    <property type="component" value="Chromosome"/>
</dbReference>
<dbReference type="Gene3D" id="1.10.260.40">
    <property type="entry name" value="lambda repressor-like DNA-binding domains"/>
    <property type="match status" value="1"/>
</dbReference>
<accession>A0A2S2BZZ7</accession>
<dbReference type="EMBL" id="CP021354">
    <property type="protein sequence ID" value="AWK74169.1"/>
    <property type="molecule type" value="Genomic_DNA"/>
</dbReference>
<reference evidence="1 2" key="1">
    <citation type="submission" date="2017-05" db="EMBL/GenBank/DDBJ databases">
        <title>Isolation of Rhodococcus sp. S2-17 biodegrading of BP-3.</title>
        <authorList>
            <person name="Lee Y."/>
            <person name="Kim K.H."/>
            <person name="Chun B.H."/>
            <person name="Jung H.S."/>
            <person name="Jeon C.O."/>
        </authorList>
    </citation>
    <scope>NUCLEOTIDE SEQUENCE [LARGE SCALE GENOMIC DNA]</scope>
    <source>
        <strain evidence="1 2">S2-17</strain>
    </source>
</reference>
<dbReference type="OrthoDB" id="4542183at2"/>
<dbReference type="KEGG" id="roz:CBI38_24060"/>
<protein>
    <submittedName>
        <fullName evidence="1">Uncharacterized protein</fullName>
    </submittedName>
</protein>
<dbReference type="InterPro" id="IPR010982">
    <property type="entry name" value="Lambda_DNA-bd_dom_sf"/>
</dbReference>
<dbReference type="RefSeq" id="WP_109332869.1">
    <property type="nucleotide sequence ID" value="NZ_CP021354.1"/>
</dbReference>
<organism evidence="1 2">
    <name type="scientific">Rhodococcus oxybenzonivorans</name>
    <dbReference type="NCBI Taxonomy" id="1990687"/>
    <lineage>
        <taxon>Bacteria</taxon>
        <taxon>Bacillati</taxon>
        <taxon>Actinomycetota</taxon>
        <taxon>Actinomycetes</taxon>
        <taxon>Mycobacteriales</taxon>
        <taxon>Nocardiaceae</taxon>
        <taxon>Rhodococcus</taxon>
    </lineage>
</organism>
<keyword evidence="2" id="KW-1185">Reference proteome</keyword>